<evidence type="ECO:0000256" key="2">
    <source>
        <dbReference type="ARBA" id="ARBA00023002"/>
    </source>
</evidence>
<feature type="non-terminal residue" evidence="4">
    <location>
        <position position="121"/>
    </location>
</feature>
<dbReference type="EMBL" id="UINC01123096">
    <property type="protein sequence ID" value="SVC99335.1"/>
    <property type="molecule type" value="Genomic_DNA"/>
</dbReference>
<gene>
    <name evidence="4" type="ORF">METZ01_LOCUS352189</name>
</gene>
<dbReference type="InterPro" id="IPR051317">
    <property type="entry name" value="Gfo/Idh/MocA_oxidoreduct"/>
</dbReference>
<dbReference type="AlphaFoldDB" id="A0A382RQA2"/>
<protein>
    <recommendedName>
        <fullName evidence="3">Gfo/Idh/MocA-like oxidoreductase N-terminal domain-containing protein</fullName>
    </recommendedName>
</protein>
<evidence type="ECO:0000256" key="1">
    <source>
        <dbReference type="ARBA" id="ARBA00010928"/>
    </source>
</evidence>
<dbReference type="PANTHER" id="PTHR43708">
    <property type="entry name" value="CONSERVED EXPRESSED OXIDOREDUCTASE (EUROFUNG)"/>
    <property type="match status" value="1"/>
</dbReference>
<dbReference type="InterPro" id="IPR000683">
    <property type="entry name" value="Gfo/Idh/MocA-like_OxRdtase_N"/>
</dbReference>
<feature type="domain" description="Gfo/Idh/MocA-like oxidoreductase N-terminal" evidence="3">
    <location>
        <begin position="5"/>
        <end position="118"/>
    </location>
</feature>
<proteinExistence type="inferred from homology"/>
<dbReference type="GO" id="GO:0016491">
    <property type="term" value="F:oxidoreductase activity"/>
    <property type="evidence" value="ECO:0007669"/>
    <property type="project" value="UniProtKB-KW"/>
</dbReference>
<dbReference type="Gene3D" id="3.40.50.720">
    <property type="entry name" value="NAD(P)-binding Rossmann-like Domain"/>
    <property type="match status" value="1"/>
</dbReference>
<sequence>MKDIIRWGMIGCGNVAETKSGPALYNADGSALEIVMSRNKTQVEDFTKRHGIKNWTVNADEVIFSNNIDAVYVATPPDSHLYYAKLVAKSGKHLLLEKPLARNLEEAEELIDCCKEANITL</sequence>
<dbReference type="InterPro" id="IPR036291">
    <property type="entry name" value="NAD(P)-bd_dom_sf"/>
</dbReference>
<keyword evidence="2" id="KW-0560">Oxidoreductase</keyword>
<comment type="similarity">
    <text evidence="1">Belongs to the Gfo/Idh/MocA family.</text>
</comment>
<dbReference type="GO" id="GO:0000166">
    <property type="term" value="F:nucleotide binding"/>
    <property type="evidence" value="ECO:0007669"/>
    <property type="project" value="InterPro"/>
</dbReference>
<evidence type="ECO:0000313" key="4">
    <source>
        <dbReference type="EMBL" id="SVC99335.1"/>
    </source>
</evidence>
<name>A0A382RQA2_9ZZZZ</name>
<accession>A0A382RQA2</accession>
<dbReference type="SUPFAM" id="SSF51735">
    <property type="entry name" value="NAD(P)-binding Rossmann-fold domains"/>
    <property type="match status" value="1"/>
</dbReference>
<organism evidence="4">
    <name type="scientific">marine metagenome</name>
    <dbReference type="NCBI Taxonomy" id="408172"/>
    <lineage>
        <taxon>unclassified sequences</taxon>
        <taxon>metagenomes</taxon>
        <taxon>ecological metagenomes</taxon>
    </lineage>
</organism>
<reference evidence="4" key="1">
    <citation type="submission" date="2018-05" db="EMBL/GenBank/DDBJ databases">
        <authorList>
            <person name="Lanie J.A."/>
            <person name="Ng W.-L."/>
            <person name="Kazmierczak K.M."/>
            <person name="Andrzejewski T.M."/>
            <person name="Davidsen T.M."/>
            <person name="Wayne K.J."/>
            <person name="Tettelin H."/>
            <person name="Glass J.I."/>
            <person name="Rusch D."/>
            <person name="Podicherti R."/>
            <person name="Tsui H.-C.T."/>
            <person name="Winkler M.E."/>
        </authorList>
    </citation>
    <scope>NUCLEOTIDE SEQUENCE</scope>
</reference>
<dbReference type="PANTHER" id="PTHR43708:SF5">
    <property type="entry name" value="CONSERVED EXPRESSED OXIDOREDUCTASE (EUROFUNG)-RELATED"/>
    <property type="match status" value="1"/>
</dbReference>
<evidence type="ECO:0000259" key="3">
    <source>
        <dbReference type="Pfam" id="PF01408"/>
    </source>
</evidence>
<dbReference type="Pfam" id="PF01408">
    <property type="entry name" value="GFO_IDH_MocA"/>
    <property type="match status" value="1"/>
</dbReference>